<evidence type="ECO:0000313" key="1">
    <source>
        <dbReference type="EMBL" id="CAI73794.1"/>
    </source>
</evidence>
<dbReference type="Proteomes" id="UP000001950">
    <property type="component" value="Chromosome 1"/>
</dbReference>
<sequence>MNTSVDKKIFEQSSPLIKSILEWKGCEIDEISQFIPKKKQPILTERVRQRLYGIPGKNIFNYERDKPRPRRIYEPQFDVGMIPKEEPKIFTRCINRMNSALRESLNESLLPKEGSEIKTVGKTILNKAHISHLKVCPN</sequence>
<dbReference type="VEuPathDB" id="PiroplasmaDB:TA19655"/>
<accession>Q4UGJ5</accession>
<protein>
    <submittedName>
        <fullName evidence="1">Uncharacterized protein</fullName>
    </submittedName>
</protein>
<dbReference type="GeneID" id="3863857"/>
<dbReference type="EMBL" id="CR940347">
    <property type="protein sequence ID" value="CAI73794.1"/>
    <property type="molecule type" value="Genomic_DNA"/>
</dbReference>
<gene>
    <name evidence="1" type="ORF">TA19655</name>
</gene>
<reference evidence="1 2" key="1">
    <citation type="journal article" date="2005" name="Science">
        <title>Genome of the host-cell transforming parasite Theileria annulata compared with T. parva.</title>
        <authorList>
            <person name="Pain A."/>
            <person name="Renauld H."/>
            <person name="Berriman M."/>
            <person name="Murphy L."/>
            <person name="Yeats C.A."/>
            <person name="Weir W."/>
            <person name="Kerhornou A."/>
            <person name="Aslett M."/>
            <person name="Bishop R."/>
            <person name="Bouchier C."/>
            <person name="Cochet M."/>
            <person name="Coulson R.M.R."/>
            <person name="Cronin A."/>
            <person name="de Villiers E.P."/>
            <person name="Fraser A."/>
            <person name="Fosker N."/>
            <person name="Gardner M."/>
            <person name="Goble A."/>
            <person name="Griffiths-Jones S."/>
            <person name="Harris D.E."/>
            <person name="Katzer F."/>
            <person name="Larke N."/>
            <person name="Lord A."/>
            <person name="Maser P."/>
            <person name="McKellar S."/>
            <person name="Mooney P."/>
            <person name="Morton F."/>
            <person name="Nene V."/>
            <person name="O'Neil S."/>
            <person name="Price C."/>
            <person name="Quail M.A."/>
            <person name="Rabbinowitsch E."/>
            <person name="Rawlings N.D."/>
            <person name="Rutter S."/>
            <person name="Saunders D."/>
            <person name="Seeger K."/>
            <person name="Shah T."/>
            <person name="Squares R."/>
            <person name="Squares S."/>
            <person name="Tivey A."/>
            <person name="Walker A.R."/>
            <person name="Woodward J."/>
            <person name="Dobbelaere D.A.E."/>
            <person name="Langsley G."/>
            <person name="Rajandream M.A."/>
            <person name="McKeever D."/>
            <person name="Shiels B."/>
            <person name="Tait A."/>
            <person name="Barrell B.G."/>
            <person name="Hall N."/>
        </authorList>
    </citation>
    <scope>NUCLEOTIDE SEQUENCE [LARGE SCALE GENOMIC DNA]</scope>
    <source>
        <strain evidence="2">Ankara</strain>
    </source>
</reference>
<dbReference type="RefSeq" id="XP_954471.1">
    <property type="nucleotide sequence ID" value="XM_949378.1"/>
</dbReference>
<organism evidence="1 2">
    <name type="scientific">Theileria annulata</name>
    <dbReference type="NCBI Taxonomy" id="5874"/>
    <lineage>
        <taxon>Eukaryota</taxon>
        <taxon>Sar</taxon>
        <taxon>Alveolata</taxon>
        <taxon>Apicomplexa</taxon>
        <taxon>Aconoidasida</taxon>
        <taxon>Piroplasmida</taxon>
        <taxon>Theileriidae</taxon>
        <taxon>Theileria</taxon>
    </lineage>
</organism>
<dbReference type="KEGG" id="tan:TA19655"/>
<proteinExistence type="predicted"/>
<dbReference type="OrthoDB" id="365868at2759"/>
<dbReference type="InParanoid" id="Q4UGJ5"/>
<keyword evidence="2" id="KW-1185">Reference proteome</keyword>
<dbReference type="OMA" id="YERDKPR"/>
<dbReference type="AlphaFoldDB" id="Q4UGJ5"/>
<dbReference type="eggNOG" id="ENOG502TN24">
    <property type="taxonomic scope" value="Eukaryota"/>
</dbReference>
<name>Q4UGJ5_THEAN</name>
<evidence type="ECO:0000313" key="2">
    <source>
        <dbReference type="Proteomes" id="UP000001950"/>
    </source>
</evidence>